<evidence type="ECO:0000256" key="5">
    <source>
        <dbReference type="SAM" id="SignalP"/>
    </source>
</evidence>
<organism evidence="6 7">
    <name type="scientific">Mythimna separata</name>
    <name type="common">Oriental armyworm</name>
    <name type="synonym">Pseudaletia separata</name>
    <dbReference type="NCBI Taxonomy" id="271217"/>
    <lineage>
        <taxon>Eukaryota</taxon>
        <taxon>Metazoa</taxon>
        <taxon>Ecdysozoa</taxon>
        <taxon>Arthropoda</taxon>
        <taxon>Hexapoda</taxon>
        <taxon>Insecta</taxon>
        <taxon>Pterygota</taxon>
        <taxon>Neoptera</taxon>
        <taxon>Endopterygota</taxon>
        <taxon>Lepidoptera</taxon>
        <taxon>Glossata</taxon>
        <taxon>Ditrysia</taxon>
        <taxon>Noctuoidea</taxon>
        <taxon>Noctuidae</taxon>
        <taxon>Noctuinae</taxon>
        <taxon>Hadenini</taxon>
        <taxon>Mythimna</taxon>
    </lineage>
</organism>
<name>A0AAD7Y6Z3_MYTSE</name>
<proteinExistence type="inferred from homology"/>
<dbReference type="EMBL" id="JARGEI010000031">
    <property type="protein sequence ID" value="KAJ8704487.1"/>
    <property type="molecule type" value="Genomic_DNA"/>
</dbReference>
<evidence type="ECO:0000256" key="1">
    <source>
        <dbReference type="ARBA" id="ARBA00002085"/>
    </source>
</evidence>
<feature type="signal peptide" evidence="5">
    <location>
        <begin position="1"/>
        <end position="21"/>
    </location>
</feature>
<protein>
    <submittedName>
        <fullName evidence="6">Uncharacterized protein</fullName>
    </submittedName>
</protein>
<evidence type="ECO:0000313" key="7">
    <source>
        <dbReference type="Proteomes" id="UP001231518"/>
    </source>
</evidence>
<reference evidence="6" key="1">
    <citation type="submission" date="2023-03" db="EMBL/GenBank/DDBJ databases">
        <title>Chromosome-level genomes of two armyworms, Mythimna separata and Mythimna loreyi, provide insights into the biosynthesis and reception of sex pheromones.</title>
        <authorList>
            <person name="Zhao H."/>
        </authorList>
    </citation>
    <scope>NUCLEOTIDE SEQUENCE</scope>
    <source>
        <strain evidence="6">BeijingLab</strain>
        <tissue evidence="6">Pupa</tissue>
    </source>
</reference>
<dbReference type="InterPro" id="IPR002635">
    <property type="entry name" value="Chorion"/>
</dbReference>
<keyword evidence="7" id="KW-1185">Reference proteome</keyword>
<dbReference type="Proteomes" id="UP001231518">
    <property type="component" value="Chromosome 29"/>
</dbReference>
<evidence type="ECO:0000256" key="2">
    <source>
        <dbReference type="ARBA" id="ARBA00005906"/>
    </source>
</evidence>
<sequence length="190" mass="18259">MASKAILVLCAQALFVQSIYSQAIPCAKTIAPAIVAEEYVLSAGNALPCGNARVGLASYPAVANSFAPSSGGGFLVQSISPIAPTGITVFSENAIEGALAVNGELPFLSAVTVEGALPSSGAGGINYGCGNGAVGIVSEGISPAAPASYPSGLGFTPSAAGGFGYGSGLAGRGYGGLAFGQGACGCSGHH</sequence>
<dbReference type="Pfam" id="PF01723">
    <property type="entry name" value="Chorion_1"/>
    <property type="match status" value="1"/>
</dbReference>
<keyword evidence="3" id="KW-0677">Repeat</keyword>
<accession>A0AAD7Y6Z3</accession>
<gene>
    <name evidence="6" type="ORF">PYW07_011675</name>
</gene>
<comment type="function">
    <text evidence="1">This protein is one of many from the eggshell of the gypsy moth.</text>
</comment>
<evidence type="ECO:0000256" key="3">
    <source>
        <dbReference type="ARBA" id="ARBA00022737"/>
    </source>
</evidence>
<dbReference type="GO" id="GO:0007304">
    <property type="term" value="P:chorion-containing eggshell formation"/>
    <property type="evidence" value="ECO:0007669"/>
    <property type="project" value="InterPro"/>
</dbReference>
<dbReference type="GO" id="GO:0005213">
    <property type="term" value="F:structural constituent of egg chorion"/>
    <property type="evidence" value="ECO:0007669"/>
    <property type="project" value="InterPro"/>
</dbReference>
<evidence type="ECO:0000313" key="6">
    <source>
        <dbReference type="EMBL" id="KAJ8704487.1"/>
    </source>
</evidence>
<feature type="chain" id="PRO_5042083759" evidence="5">
    <location>
        <begin position="22"/>
        <end position="190"/>
    </location>
</feature>
<dbReference type="GO" id="GO:0042600">
    <property type="term" value="C:egg chorion"/>
    <property type="evidence" value="ECO:0007669"/>
    <property type="project" value="InterPro"/>
</dbReference>
<keyword evidence="5" id="KW-0732">Signal</keyword>
<comment type="similarity">
    <text evidence="2 4">Belongs to the chorion protein family.</text>
</comment>
<evidence type="ECO:0000256" key="4">
    <source>
        <dbReference type="RuleBase" id="RU004378"/>
    </source>
</evidence>
<comment type="caution">
    <text evidence="6">The sequence shown here is derived from an EMBL/GenBank/DDBJ whole genome shotgun (WGS) entry which is preliminary data.</text>
</comment>
<dbReference type="AlphaFoldDB" id="A0AAD7Y6Z3"/>